<keyword evidence="3" id="KW-1185">Reference proteome</keyword>
<evidence type="ECO:0000256" key="1">
    <source>
        <dbReference type="SAM" id="MobiDB-lite"/>
    </source>
</evidence>
<reference evidence="2 3" key="1">
    <citation type="submission" date="2024-02" db="EMBL/GenBank/DDBJ databases">
        <title>de novo genome assembly of Solanum bulbocastanum strain 11H21.</title>
        <authorList>
            <person name="Hosaka A.J."/>
        </authorList>
    </citation>
    <scope>NUCLEOTIDE SEQUENCE [LARGE SCALE GENOMIC DNA]</scope>
    <source>
        <tissue evidence="2">Young leaves</tissue>
    </source>
</reference>
<feature type="region of interest" description="Disordered" evidence="1">
    <location>
        <begin position="147"/>
        <end position="167"/>
    </location>
</feature>
<organism evidence="2 3">
    <name type="scientific">Solanum bulbocastanum</name>
    <name type="common">Wild potato</name>
    <dbReference type="NCBI Taxonomy" id="147425"/>
    <lineage>
        <taxon>Eukaryota</taxon>
        <taxon>Viridiplantae</taxon>
        <taxon>Streptophyta</taxon>
        <taxon>Embryophyta</taxon>
        <taxon>Tracheophyta</taxon>
        <taxon>Spermatophyta</taxon>
        <taxon>Magnoliopsida</taxon>
        <taxon>eudicotyledons</taxon>
        <taxon>Gunneridae</taxon>
        <taxon>Pentapetalae</taxon>
        <taxon>asterids</taxon>
        <taxon>lamiids</taxon>
        <taxon>Solanales</taxon>
        <taxon>Solanaceae</taxon>
        <taxon>Solanoideae</taxon>
        <taxon>Solaneae</taxon>
        <taxon>Solanum</taxon>
    </lineage>
</organism>
<dbReference type="PANTHER" id="PTHR47481:SF29">
    <property type="entry name" value="RETROTRANSPOSON GAG DOMAIN-CONTAINING PROTEIN"/>
    <property type="match status" value="1"/>
</dbReference>
<dbReference type="EMBL" id="JBANQN010000007">
    <property type="protein sequence ID" value="KAK6784664.1"/>
    <property type="molecule type" value="Genomic_DNA"/>
</dbReference>
<feature type="region of interest" description="Disordered" evidence="1">
    <location>
        <begin position="73"/>
        <end position="134"/>
    </location>
</feature>
<gene>
    <name evidence="2" type="ORF">RDI58_018119</name>
</gene>
<dbReference type="PANTHER" id="PTHR47481">
    <property type="match status" value="1"/>
</dbReference>
<comment type="caution">
    <text evidence="2">The sequence shown here is derived from an EMBL/GenBank/DDBJ whole genome shotgun (WGS) entry which is preliminary data.</text>
</comment>
<proteinExistence type="predicted"/>
<protein>
    <submittedName>
        <fullName evidence="2">Uncharacterized protein</fullName>
    </submittedName>
</protein>
<dbReference type="Proteomes" id="UP001371456">
    <property type="component" value="Unassembled WGS sequence"/>
</dbReference>
<evidence type="ECO:0000313" key="3">
    <source>
        <dbReference type="Proteomes" id="UP001371456"/>
    </source>
</evidence>
<feature type="compositionally biased region" description="Gly residues" evidence="1">
    <location>
        <begin position="112"/>
        <end position="123"/>
    </location>
</feature>
<evidence type="ECO:0000313" key="2">
    <source>
        <dbReference type="EMBL" id="KAK6784664.1"/>
    </source>
</evidence>
<dbReference type="AlphaFoldDB" id="A0AAN8TB10"/>
<accession>A0AAN8TB10</accession>
<sequence length="167" mass="17937">MEDYLQQLHSLACSLTAVGKLVTDDDLVTQALQGLSSSYRTFVSGLNVTGTLPSFLTLCPLLLTKEAHINATDNEDSTSHTALVASAQAPPLSQSPPSNSSHANQYPRGSHNGCGCGRSGQGRGRNQYSSRSNFSPHWADFQPYFHPSSSGDGILRRPPFTTKKNSL</sequence>
<feature type="compositionally biased region" description="Low complexity" evidence="1">
    <location>
        <begin position="85"/>
        <end position="105"/>
    </location>
</feature>
<name>A0AAN8TB10_SOLBU</name>